<evidence type="ECO:0000313" key="2">
    <source>
        <dbReference type="Proteomes" id="UP000013827"/>
    </source>
</evidence>
<dbReference type="EnsemblProtists" id="EOD14153">
    <property type="protein sequence ID" value="EOD14153"/>
    <property type="gene ID" value="EMIHUDRAFT_212187"/>
</dbReference>
<proteinExistence type="predicted"/>
<dbReference type="KEGG" id="ehx:EMIHUDRAFT_212187"/>
<keyword evidence="2" id="KW-1185">Reference proteome</keyword>
<sequence>MACPMVDRGLRAVAETLWLATTRVGSFGTLLGLTLPLDGGGLRFRQLDKEQSVLSLPLPDWSVRADGTLCLATALALHDEISTYGGMAPWDARHRPGVSISLSGRLVGSALCDAGKALHFVTRPLKLGRTLGYLELEIWSGDGEPRDLLAVGRHCKALKFPGSSAALGSLLQLGGHPAVYPLVQPIAYNWLASRPIAPPPLQPTRRADLFPPLAALSASGGVSSLLPDAAFSCDYSTPLSPALANMIGSLHGGAACILGEQAASTALRDSLGLAEAPPARAFAVQLLSALPCDGREARIAAAVGSGGGATRLGAVAIGSEQGSRAVECMAWYDVGREREGDHRVTNK</sequence>
<reference evidence="1" key="2">
    <citation type="submission" date="2024-10" db="UniProtKB">
        <authorList>
            <consortium name="EnsemblProtists"/>
        </authorList>
    </citation>
    <scope>IDENTIFICATION</scope>
</reference>
<dbReference type="Proteomes" id="UP000013827">
    <property type="component" value="Unassembled WGS sequence"/>
</dbReference>
<dbReference type="AlphaFoldDB" id="A0A0D3ISB8"/>
<evidence type="ECO:0000313" key="1">
    <source>
        <dbReference type="EnsemblProtists" id="EOD14153"/>
    </source>
</evidence>
<dbReference type="PaxDb" id="2903-EOD14153"/>
<reference evidence="2" key="1">
    <citation type="journal article" date="2013" name="Nature">
        <title>Pan genome of the phytoplankton Emiliania underpins its global distribution.</title>
        <authorList>
            <person name="Read B.A."/>
            <person name="Kegel J."/>
            <person name="Klute M.J."/>
            <person name="Kuo A."/>
            <person name="Lefebvre S.C."/>
            <person name="Maumus F."/>
            <person name="Mayer C."/>
            <person name="Miller J."/>
            <person name="Monier A."/>
            <person name="Salamov A."/>
            <person name="Young J."/>
            <person name="Aguilar M."/>
            <person name="Claverie J.M."/>
            <person name="Frickenhaus S."/>
            <person name="Gonzalez K."/>
            <person name="Herman E.K."/>
            <person name="Lin Y.C."/>
            <person name="Napier J."/>
            <person name="Ogata H."/>
            <person name="Sarno A.F."/>
            <person name="Shmutz J."/>
            <person name="Schroeder D."/>
            <person name="de Vargas C."/>
            <person name="Verret F."/>
            <person name="von Dassow P."/>
            <person name="Valentin K."/>
            <person name="Van de Peer Y."/>
            <person name="Wheeler G."/>
            <person name="Dacks J.B."/>
            <person name="Delwiche C.F."/>
            <person name="Dyhrman S.T."/>
            <person name="Glockner G."/>
            <person name="John U."/>
            <person name="Richards T."/>
            <person name="Worden A.Z."/>
            <person name="Zhang X."/>
            <person name="Grigoriev I.V."/>
            <person name="Allen A.E."/>
            <person name="Bidle K."/>
            <person name="Borodovsky M."/>
            <person name="Bowler C."/>
            <person name="Brownlee C."/>
            <person name="Cock J.M."/>
            <person name="Elias M."/>
            <person name="Gladyshev V.N."/>
            <person name="Groth M."/>
            <person name="Guda C."/>
            <person name="Hadaegh A."/>
            <person name="Iglesias-Rodriguez M.D."/>
            <person name="Jenkins J."/>
            <person name="Jones B.M."/>
            <person name="Lawson T."/>
            <person name="Leese F."/>
            <person name="Lindquist E."/>
            <person name="Lobanov A."/>
            <person name="Lomsadze A."/>
            <person name="Malik S.B."/>
            <person name="Marsh M.E."/>
            <person name="Mackinder L."/>
            <person name="Mock T."/>
            <person name="Mueller-Roeber B."/>
            <person name="Pagarete A."/>
            <person name="Parker M."/>
            <person name="Probert I."/>
            <person name="Quesneville H."/>
            <person name="Raines C."/>
            <person name="Rensing S.A."/>
            <person name="Riano-Pachon D.M."/>
            <person name="Richier S."/>
            <person name="Rokitta S."/>
            <person name="Shiraiwa Y."/>
            <person name="Soanes D.M."/>
            <person name="van der Giezen M."/>
            <person name="Wahlund T.M."/>
            <person name="Williams B."/>
            <person name="Wilson W."/>
            <person name="Wolfe G."/>
            <person name="Wurch L.L."/>
        </authorList>
    </citation>
    <scope>NUCLEOTIDE SEQUENCE</scope>
</reference>
<dbReference type="RefSeq" id="XP_005766582.1">
    <property type="nucleotide sequence ID" value="XM_005766525.1"/>
</dbReference>
<dbReference type="GeneID" id="17260229"/>
<dbReference type="Gene3D" id="3.10.129.10">
    <property type="entry name" value="Hotdog Thioesterase"/>
    <property type="match status" value="2"/>
</dbReference>
<evidence type="ECO:0008006" key="3">
    <source>
        <dbReference type="Google" id="ProtNLM"/>
    </source>
</evidence>
<name>A0A0D3ISB8_EMIH1</name>
<organism evidence="1 2">
    <name type="scientific">Emiliania huxleyi (strain CCMP1516)</name>
    <dbReference type="NCBI Taxonomy" id="280463"/>
    <lineage>
        <taxon>Eukaryota</taxon>
        <taxon>Haptista</taxon>
        <taxon>Haptophyta</taxon>
        <taxon>Prymnesiophyceae</taxon>
        <taxon>Isochrysidales</taxon>
        <taxon>Noelaerhabdaceae</taxon>
        <taxon>Emiliania</taxon>
    </lineage>
</organism>
<accession>A0A0D3ISB8</accession>
<dbReference type="OMA" id="AVECMAW"/>
<dbReference type="eggNOG" id="ENOG502SUEV">
    <property type="taxonomic scope" value="Eukaryota"/>
</dbReference>
<dbReference type="HOGENOM" id="CLU_910433_0_0_1"/>
<protein>
    <recommendedName>
        <fullName evidence="3">Thioesterase domain-containing protein</fullName>
    </recommendedName>
</protein>
<dbReference type="SUPFAM" id="SSF54637">
    <property type="entry name" value="Thioesterase/thiol ester dehydrase-isomerase"/>
    <property type="match status" value="1"/>
</dbReference>
<dbReference type="InterPro" id="IPR029069">
    <property type="entry name" value="HotDog_dom_sf"/>
</dbReference>